<name>J9GQH6_9ZZZZ</name>
<evidence type="ECO:0000256" key="1">
    <source>
        <dbReference type="SAM" id="MobiDB-lite"/>
    </source>
</evidence>
<gene>
    <name evidence="2" type="ORF">EVA_09580</name>
</gene>
<dbReference type="AlphaFoldDB" id="J9GQH6"/>
<sequence length="23" mass="2682">KVYDSAFKNREQGQEIHQSKSSD</sequence>
<feature type="non-terminal residue" evidence="2">
    <location>
        <position position="1"/>
    </location>
</feature>
<organism evidence="2">
    <name type="scientific">gut metagenome</name>
    <dbReference type="NCBI Taxonomy" id="749906"/>
    <lineage>
        <taxon>unclassified sequences</taxon>
        <taxon>metagenomes</taxon>
        <taxon>organismal metagenomes</taxon>
    </lineage>
</organism>
<proteinExistence type="predicted"/>
<dbReference type="EMBL" id="AMCI01002592">
    <property type="protein sequence ID" value="EJX02315.1"/>
    <property type="molecule type" value="Genomic_DNA"/>
</dbReference>
<evidence type="ECO:0000313" key="2">
    <source>
        <dbReference type="EMBL" id="EJX02315.1"/>
    </source>
</evidence>
<comment type="caution">
    <text evidence="2">The sequence shown here is derived from an EMBL/GenBank/DDBJ whole genome shotgun (WGS) entry which is preliminary data.</text>
</comment>
<accession>J9GQH6</accession>
<protein>
    <submittedName>
        <fullName evidence="2">Uncharacterized protein</fullName>
    </submittedName>
</protein>
<feature type="region of interest" description="Disordered" evidence="1">
    <location>
        <begin position="1"/>
        <end position="23"/>
    </location>
</feature>
<reference evidence="2" key="1">
    <citation type="journal article" date="2012" name="PLoS ONE">
        <title>Gene sets for utilization of primary and secondary nutrition supplies in the distal gut of endangered iberian lynx.</title>
        <authorList>
            <person name="Alcaide M."/>
            <person name="Messina E."/>
            <person name="Richter M."/>
            <person name="Bargiela R."/>
            <person name="Peplies J."/>
            <person name="Huws S.A."/>
            <person name="Newbold C.J."/>
            <person name="Golyshin P.N."/>
            <person name="Simon M.A."/>
            <person name="Lopez G."/>
            <person name="Yakimov M.M."/>
            <person name="Ferrer M."/>
        </authorList>
    </citation>
    <scope>NUCLEOTIDE SEQUENCE</scope>
</reference>